<comment type="caution">
    <text evidence="3">The sequence shown here is derived from an EMBL/GenBank/DDBJ whole genome shotgun (WGS) entry which is preliminary data.</text>
</comment>
<proteinExistence type="predicted"/>
<dbReference type="AlphaFoldDB" id="A0AB37Z866"/>
<feature type="domain" description="Zinc-ribbon" evidence="2">
    <location>
        <begin position="5"/>
        <end position="26"/>
    </location>
</feature>
<dbReference type="RefSeq" id="WP_090252468.1">
    <property type="nucleotide sequence ID" value="NZ_FMTL01000002.1"/>
</dbReference>
<reference evidence="3 4" key="1">
    <citation type="submission" date="2016-10" db="EMBL/GenBank/DDBJ databases">
        <authorList>
            <person name="Varghese N."/>
            <person name="Submissions S."/>
        </authorList>
    </citation>
    <scope>NUCLEOTIDE SEQUENCE [LARGE SCALE GENOMIC DNA]</scope>
    <source>
        <strain evidence="3 4">DSM 17833</strain>
    </source>
</reference>
<feature type="transmembrane region" description="Helical" evidence="1">
    <location>
        <begin position="32"/>
        <end position="50"/>
    </location>
</feature>
<accession>A0AB37Z866</accession>
<dbReference type="Proteomes" id="UP000242418">
    <property type="component" value="Unassembled WGS sequence"/>
</dbReference>
<evidence type="ECO:0000256" key="1">
    <source>
        <dbReference type="SAM" id="Phobius"/>
    </source>
</evidence>
<evidence type="ECO:0000313" key="4">
    <source>
        <dbReference type="Proteomes" id="UP000242418"/>
    </source>
</evidence>
<dbReference type="InterPro" id="IPR026870">
    <property type="entry name" value="Zinc_ribbon_dom"/>
</dbReference>
<protein>
    <submittedName>
        <fullName evidence="3">Zinc-ribbon domain-containing protein</fullName>
    </submittedName>
</protein>
<dbReference type="Pfam" id="PF13240">
    <property type="entry name" value="Zn_Ribbon_1"/>
    <property type="match status" value="1"/>
</dbReference>
<evidence type="ECO:0000313" key="3">
    <source>
        <dbReference type="EMBL" id="SCW64513.1"/>
    </source>
</evidence>
<keyword evidence="1" id="KW-0812">Transmembrane</keyword>
<gene>
    <name evidence="3" type="ORF">SAMN05216370_2407</name>
</gene>
<dbReference type="EMBL" id="FMTL01000002">
    <property type="protein sequence ID" value="SCW64513.1"/>
    <property type="molecule type" value="Genomic_DNA"/>
</dbReference>
<name>A0AB37Z866_9PSED</name>
<evidence type="ECO:0000259" key="2">
    <source>
        <dbReference type="Pfam" id="PF13240"/>
    </source>
</evidence>
<sequence length="71" mass="7140">MSVECKACGAQVPADAKTCPGCGAAVAAKTKLVPLAAFMLIVILIIQSYMSKSEDAASEAKPAAPVSSAEQ</sequence>
<organism evidence="3 4">
    <name type="scientific">Pseudomonas peli</name>
    <dbReference type="NCBI Taxonomy" id="592361"/>
    <lineage>
        <taxon>Bacteria</taxon>
        <taxon>Pseudomonadati</taxon>
        <taxon>Pseudomonadota</taxon>
        <taxon>Gammaproteobacteria</taxon>
        <taxon>Pseudomonadales</taxon>
        <taxon>Pseudomonadaceae</taxon>
        <taxon>Pseudomonas</taxon>
    </lineage>
</organism>
<keyword evidence="1" id="KW-0472">Membrane</keyword>
<keyword evidence="1" id="KW-1133">Transmembrane helix</keyword>
<keyword evidence="4" id="KW-1185">Reference proteome</keyword>